<dbReference type="GO" id="GO:0005576">
    <property type="term" value="C:extracellular region"/>
    <property type="evidence" value="ECO:0007669"/>
    <property type="project" value="InterPro"/>
</dbReference>
<dbReference type="AlphaFoldDB" id="A0A1F6WC64"/>
<evidence type="ECO:0000256" key="1">
    <source>
        <dbReference type="SAM" id="MobiDB-lite"/>
    </source>
</evidence>
<evidence type="ECO:0000259" key="2">
    <source>
        <dbReference type="PROSITE" id="PS50940"/>
    </source>
</evidence>
<gene>
    <name evidence="3" type="ORF">A3F19_00755</name>
</gene>
<evidence type="ECO:0000313" key="3">
    <source>
        <dbReference type="EMBL" id="OGI79346.1"/>
    </source>
</evidence>
<dbReference type="GO" id="GO:0008061">
    <property type="term" value="F:chitin binding"/>
    <property type="evidence" value="ECO:0007669"/>
    <property type="project" value="InterPro"/>
</dbReference>
<feature type="region of interest" description="Disordered" evidence="1">
    <location>
        <begin position="424"/>
        <end position="446"/>
    </location>
</feature>
<dbReference type="Proteomes" id="UP000177052">
    <property type="component" value="Unassembled WGS sequence"/>
</dbReference>
<feature type="compositionally biased region" description="Basic and acidic residues" evidence="1">
    <location>
        <begin position="424"/>
        <end position="437"/>
    </location>
</feature>
<evidence type="ECO:0000313" key="4">
    <source>
        <dbReference type="Proteomes" id="UP000177052"/>
    </source>
</evidence>
<name>A0A1F6WC64_9BACT</name>
<proteinExistence type="predicted"/>
<protein>
    <recommendedName>
        <fullName evidence="2">Chitin-binding type-2 domain-containing protein</fullName>
    </recommendedName>
</protein>
<dbReference type="PROSITE" id="PS50940">
    <property type="entry name" value="CHIT_BIND_II"/>
    <property type="match status" value="1"/>
</dbReference>
<organism evidence="3 4">
    <name type="scientific">Candidatus Nomurabacteria bacterium RIFCSPHIGHO2_12_FULL_37_29</name>
    <dbReference type="NCBI Taxonomy" id="1801759"/>
    <lineage>
        <taxon>Bacteria</taxon>
        <taxon>Candidatus Nomuraibacteriota</taxon>
    </lineage>
</organism>
<dbReference type="InterPro" id="IPR002557">
    <property type="entry name" value="Chitin-bd_dom"/>
</dbReference>
<reference evidence="3 4" key="1">
    <citation type="journal article" date="2016" name="Nat. Commun.">
        <title>Thousands of microbial genomes shed light on interconnected biogeochemical processes in an aquifer system.</title>
        <authorList>
            <person name="Anantharaman K."/>
            <person name="Brown C.T."/>
            <person name="Hug L.A."/>
            <person name="Sharon I."/>
            <person name="Castelle C.J."/>
            <person name="Probst A.J."/>
            <person name="Thomas B.C."/>
            <person name="Singh A."/>
            <person name="Wilkins M.J."/>
            <person name="Karaoz U."/>
            <person name="Brodie E.L."/>
            <person name="Williams K.H."/>
            <person name="Hubbard S.S."/>
            <person name="Banfield J.F."/>
        </authorList>
    </citation>
    <scope>NUCLEOTIDE SEQUENCE [LARGE SCALE GENOMIC DNA]</scope>
</reference>
<accession>A0A1F6WC64</accession>
<sequence>MSLNKKIGLAGIAIGLVLATTVAAADIPPELLLLAQDLGCQTSDECAEKFDANIETGIALAQKYNIYTSEQEKVAITFQTEVLERLRTVSQDNFEEEILALANKILSEKPALARTMGVTRQIVNNAETIINTIKDAGVDIRTCQKSPEDLSREQLIACIKASNDLSNKEKSVGDYIPKGNVKAEEAERMLDLENSLLAGEYSGLGQIGVEQAGQVCLKPGSESITDCDRIAERFFGAEGLKHLQEARQQTTRIKEYYTEGIERMELVTPDGQKLIGKDAIKNACNSAFEGNNFQLARACGNFAVKNGYATEEEVSEGLKLLETFSQKAQGVNFNDCRFNPQSCREFLPDESRSQFDSQFEIFKIMSESIGFDPSRCENTYDPDIGKRCLEGAKKALSQVEEIAKNSPEARRIVDEIRSHITEGERMTERRDEFHRDSSSGGMAGPGGCRGPEECFKYCNQPANSAECISFGAKSQIFDQNSVVERFNIVNERNEGFDHRSFPNLPDSSGQFGQEIDPEFNRYPYPPQQPDQGFNRYPYPQQPVGPSPECLAAISSGDFAKAKIACSSTTDNYPRPIAEPFPVCPISVIPSPCPEGQMRQQASDARGCPTYGACVAIEGYRPIDTTPRPCPTGTYWDGRSCITQPITQCSSGQWWDPATQSCKSSTDTYKQCDWSIDYLKMSTNTCVARSTCLITSNPDYNSSECQGVRGATTPTTQCSSGQWWDPATQSCKSAVPTVGSCNYSTQYWKASTSQCQPRTNCTDTTNADYNSSECQGVRGMTQPVPSGCGSLITQATCQASPGCGWANGACGGNVATNNCPMGQWWNGTMCVNSSTTGNCPTGYHSHSESGGFCMNEQENYNGTCYNSAGTAIITCPQQTYNSVQTVGSCNYSTQYWKASTSQCMPRTDCYETTNSEYNSQECQGVRGSTSATNTTTCSSGQYWDGTACVATSTVDNSAMSLACATAGGTWNANAMPSCQMPTTTGSTSCTSGQYWNGSACVANPNTVDPGAACSLAGGTWNSSTNYCQMPTTTPSCPPEQSWNGSMCAGSGGSDPATMCAQAGGTWDSSTSTCQMAMLLCNQSGGNWTGAACNLGYNIADQKAYYSYFQKQPSGLLAQAFRAFADLFR</sequence>
<feature type="domain" description="Chitin-binding type-2" evidence="2">
    <location>
        <begin position="589"/>
        <end position="650"/>
    </location>
</feature>
<comment type="caution">
    <text evidence="3">The sequence shown here is derived from an EMBL/GenBank/DDBJ whole genome shotgun (WGS) entry which is preliminary data.</text>
</comment>
<dbReference type="EMBL" id="MFUJ01000015">
    <property type="protein sequence ID" value="OGI79346.1"/>
    <property type="molecule type" value="Genomic_DNA"/>
</dbReference>